<dbReference type="PANTHER" id="PTHR42844">
    <property type="entry name" value="DIHYDRONEOPTERIN ALDOLASE 1-RELATED"/>
    <property type="match status" value="1"/>
</dbReference>
<evidence type="ECO:0000313" key="10">
    <source>
        <dbReference type="Proteomes" id="UP000243591"/>
    </source>
</evidence>
<dbReference type="NCBIfam" id="TIGR00525">
    <property type="entry name" value="folB"/>
    <property type="match status" value="1"/>
</dbReference>
<evidence type="ECO:0000256" key="1">
    <source>
        <dbReference type="ARBA" id="ARBA00001353"/>
    </source>
</evidence>
<dbReference type="OrthoDB" id="9803748at2"/>
<evidence type="ECO:0000256" key="4">
    <source>
        <dbReference type="ARBA" id="ARBA00022909"/>
    </source>
</evidence>
<dbReference type="SUPFAM" id="SSF55620">
    <property type="entry name" value="Tetrahydrobiopterin biosynthesis enzymes-like"/>
    <property type="match status" value="1"/>
</dbReference>
<dbReference type="AlphaFoldDB" id="A0A1D2LGS3"/>
<dbReference type="EMBL" id="CP023483">
    <property type="protein sequence ID" value="ATF26035.1"/>
    <property type="molecule type" value="Genomic_DNA"/>
</dbReference>
<evidence type="ECO:0000256" key="3">
    <source>
        <dbReference type="ARBA" id="ARBA00005708"/>
    </source>
</evidence>
<dbReference type="EC" id="4.1.2.25" evidence="6"/>
<evidence type="ECO:0000256" key="2">
    <source>
        <dbReference type="ARBA" id="ARBA00005013"/>
    </source>
</evidence>
<comment type="function">
    <text evidence="6">Catalyzes the conversion of 7,8-dihydroneopterin to 6-hydroxymethyl-7,8-dihydropterin.</text>
</comment>
<dbReference type="PANTHER" id="PTHR42844:SF1">
    <property type="entry name" value="DIHYDRONEOPTERIN ALDOLASE 1-RELATED"/>
    <property type="match status" value="1"/>
</dbReference>
<dbReference type="SMART" id="SM00905">
    <property type="entry name" value="FolB"/>
    <property type="match status" value="1"/>
</dbReference>
<dbReference type="RefSeq" id="WP_029091268.1">
    <property type="nucleotide sequence ID" value="NZ_CBCPHX010000004.1"/>
</dbReference>
<dbReference type="GO" id="GO:0004150">
    <property type="term" value="F:dihydroneopterin aldolase activity"/>
    <property type="evidence" value="ECO:0007669"/>
    <property type="project" value="UniProtKB-UniRule"/>
</dbReference>
<comment type="pathway">
    <text evidence="2 6">Cofactor biosynthesis; tetrahydrofolate biosynthesis; 2-amino-4-hydroxy-6-hydroxymethyl-7,8-dihydropteridine diphosphate from 7,8-dihydroneopterin triphosphate: step 3/4.</text>
</comment>
<dbReference type="UniPathway" id="UPA00077">
    <property type="reaction ID" value="UER00154"/>
</dbReference>
<dbReference type="KEGG" id="bths:CNY62_06245"/>
<dbReference type="InterPro" id="IPR043133">
    <property type="entry name" value="GTP-CH-I_C/QueF"/>
</dbReference>
<dbReference type="InterPro" id="IPR006156">
    <property type="entry name" value="Dihydroneopterin_aldolase"/>
</dbReference>
<proteinExistence type="inferred from homology"/>
<dbReference type="GO" id="GO:0046656">
    <property type="term" value="P:folic acid biosynthetic process"/>
    <property type="evidence" value="ECO:0007669"/>
    <property type="project" value="UniProtKB-UniRule"/>
</dbReference>
<dbReference type="CDD" id="cd00534">
    <property type="entry name" value="DHNA_DHNTPE"/>
    <property type="match status" value="1"/>
</dbReference>
<evidence type="ECO:0000313" key="11">
    <source>
        <dbReference type="Proteomes" id="UP000270190"/>
    </source>
</evidence>
<evidence type="ECO:0000256" key="5">
    <source>
        <dbReference type="ARBA" id="ARBA00023239"/>
    </source>
</evidence>
<dbReference type="FunFam" id="3.30.1130.10:FF:000003">
    <property type="entry name" value="7,8-dihydroneopterin aldolase"/>
    <property type="match status" value="1"/>
</dbReference>
<protein>
    <recommendedName>
        <fullName evidence="6">7,8-dihydroneopterin aldolase</fullName>
        <ecNumber evidence="6">4.1.2.25</ecNumber>
    </recommendedName>
</protein>
<evidence type="ECO:0000313" key="9">
    <source>
        <dbReference type="EMBL" id="SPP29700.1"/>
    </source>
</evidence>
<gene>
    <name evidence="8" type="primary">folB</name>
    <name evidence="9" type="ORF">BTBSAS_60003</name>
    <name evidence="8" type="ORF">CNY62_06245</name>
</gene>
<dbReference type="Pfam" id="PF02152">
    <property type="entry name" value="FolB"/>
    <property type="match status" value="1"/>
</dbReference>
<keyword evidence="5 6" id="KW-0456">Lyase</keyword>
<reference evidence="8 10" key="1">
    <citation type="submission" date="2017-09" db="EMBL/GenBank/DDBJ databases">
        <title>Complete Genome Sequences of Two Strains of the Meat Spoilage Bacterium Brochothrix thermosphacta Isolated from Ground Chicken.</title>
        <authorList>
            <person name="Paoli G.C."/>
            <person name="Wijey C."/>
            <person name="Chen C.-Y."/>
            <person name="Nguyen L."/>
            <person name="Yan X."/>
            <person name="Irwin P.L."/>
        </authorList>
    </citation>
    <scope>NUCLEOTIDE SEQUENCE [LARGE SCALE GENOMIC DNA]</scope>
    <source>
        <strain evidence="8 10">BI</strain>
    </source>
</reference>
<dbReference type="Gene3D" id="3.30.1130.10">
    <property type="match status" value="1"/>
</dbReference>
<comment type="catalytic activity">
    <reaction evidence="1 6">
        <text>7,8-dihydroneopterin = 6-hydroxymethyl-7,8-dihydropterin + glycolaldehyde</text>
        <dbReference type="Rhea" id="RHEA:10540"/>
        <dbReference type="ChEBI" id="CHEBI:17001"/>
        <dbReference type="ChEBI" id="CHEBI:17071"/>
        <dbReference type="ChEBI" id="CHEBI:44841"/>
        <dbReference type="EC" id="4.1.2.25"/>
    </reaction>
</comment>
<organism evidence="8 10">
    <name type="scientific">Brochothrix thermosphacta</name>
    <name type="common">Microbacterium thermosphactum</name>
    <dbReference type="NCBI Taxonomy" id="2756"/>
    <lineage>
        <taxon>Bacteria</taxon>
        <taxon>Bacillati</taxon>
        <taxon>Bacillota</taxon>
        <taxon>Bacilli</taxon>
        <taxon>Bacillales</taxon>
        <taxon>Listeriaceae</taxon>
        <taxon>Brochothrix</taxon>
    </lineage>
</organism>
<keyword evidence="4 6" id="KW-0289">Folate biosynthesis</keyword>
<dbReference type="GO" id="GO:0046654">
    <property type="term" value="P:tetrahydrofolate biosynthetic process"/>
    <property type="evidence" value="ECO:0007669"/>
    <property type="project" value="UniProtKB-UniRule"/>
</dbReference>
<keyword evidence="10" id="KW-1185">Reference proteome</keyword>
<dbReference type="STRING" id="2756.BFR44_05560"/>
<dbReference type="Proteomes" id="UP000270190">
    <property type="component" value="Unassembled WGS sequence"/>
</dbReference>
<dbReference type="Proteomes" id="UP000243591">
    <property type="component" value="Chromosome"/>
</dbReference>
<evidence type="ECO:0000256" key="6">
    <source>
        <dbReference type="RuleBase" id="RU362079"/>
    </source>
</evidence>
<dbReference type="NCBIfam" id="TIGR00526">
    <property type="entry name" value="folB_dom"/>
    <property type="match status" value="1"/>
</dbReference>
<reference evidence="9" key="2">
    <citation type="submission" date="2018-04" db="EMBL/GenBank/DDBJ databases">
        <authorList>
            <person name="Go L.Y."/>
            <person name="Mitchell J.A."/>
        </authorList>
    </citation>
    <scope>NUCLEOTIDE SEQUENCE</scope>
    <source>
        <strain evidence="9">BSAS1 3</strain>
    </source>
</reference>
<dbReference type="GO" id="GO:0005737">
    <property type="term" value="C:cytoplasm"/>
    <property type="evidence" value="ECO:0007669"/>
    <property type="project" value="TreeGrafter"/>
</dbReference>
<accession>A0A1D2LGS3</accession>
<dbReference type="InterPro" id="IPR006157">
    <property type="entry name" value="FolB_dom"/>
</dbReference>
<reference evidence="11" key="3">
    <citation type="submission" date="2018-04" db="EMBL/GenBank/DDBJ databases">
        <authorList>
            <person name="Illikoud N."/>
        </authorList>
    </citation>
    <scope>NUCLEOTIDE SEQUENCE [LARGE SCALE GENOMIC DNA]</scope>
</reference>
<dbReference type="EMBL" id="OUNC01000056">
    <property type="protein sequence ID" value="SPP29700.1"/>
    <property type="molecule type" value="Genomic_DNA"/>
</dbReference>
<sequence length="123" mass="14159">MDKIFLKNCEFYGFHGVLPEETALGQRFVISLILEMDTRIPGKSDEVSDTVSYADVFDTMRVIVEEECYKLLETLTDRLAMVILEQYPLIEFVTVTAEKPRPPINGHFESVAVEIKRSRKDIE</sequence>
<feature type="domain" description="Dihydroneopterin aldolase/epimerase" evidence="7">
    <location>
        <begin position="4"/>
        <end position="117"/>
    </location>
</feature>
<evidence type="ECO:0000259" key="7">
    <source>
        <dbReference type="SMART" id="SM00905"/>
    </source>
</evidence>
<evidence type="ECO:0000313" key="8">
    <source>
        <dbReference type="EMBL" id="ATF26035.1"/>
    </source>
</evidence>
<comment type="similarity">
    <text evidence="3 6">Belongs to the DHNA family.</text>
</comment>
<name>A0A1D2LGS3_BROTH</name>